<accession>A0ABY4CIS8</accession>
<dbReference type="InterPro" id="IPR028082">
    <property type="entry name" value="Peripla_BP_I"/>
</dbReference>
<gene>
    <name evidence="6" type="ORF">LSG31_21585</name>
</gene>
<evidence type="ECO:0000256" key="2">
    <source>
        <dbReference type="ARBA" id="ARBA00007639"/>
    </source>
</evidence>
<dbReference type="InterPro" id="IPR025997">
    <property type="entry name" value="SBP_2_dom"/>
</dbReference>
<comment type="subcellular location">
    <subcellularLocation>
        <location evidence="1">Cell envelope</location>
    </subcellularLocation>
</comment>
<dbReference type="EMBL" id="CP089291">
    <property type="protein sequence ID" value="UOF90415.1"/>
    <property type="molecule type" value="Genomic_DNA"/>
</dbReference>
<evidence type="ECO:0000256" key="1">
    <source>
        <dbReference type="ARBA" id="ARBA00004196"/>
    </source>
</evidence>
<feature type="chain" id="PRO_5045503751" evidence="4">
    <location>
        <begin position="31"/>
        <end position="332"/>
    </location>
</feature>
<dbReference type="Gene3D" id="3.40.50.2300">
    <property type="match status" value="2"/>
</dbReference>
<dbReference type="Proteomes" id="UP000830167">
    <property type="component" value="Chromosome"/>
</dbReference>
<evidence type="ECO:0000256" key="4">
    <source>
        <dbReference type="SAM" id="SignalP"/>
    </source>
</evidence>
<dbReference type="CDD" id="cd06313">
    <property type="entry name" value="PBP1_ABC_ThpA_XypA"/>
    <property type="match status" value="1"/>
</dbReference>
<proteinExistence type="inferred from homology"/>
<reference evidence="6" key="1">
    <citation type="submission" date="2021-12" db="EMBL/GenBank/DDBJ databases">
        <title>Alicyclobacillaceae gen. nov., sp. nov., isolated from chalcocite enrichment system.</title>
        <authorList>
            <person name="Jiang Z."/>
        </authorList>
    </citation>
    <scope>NUCLEOTIDE SEQUENCE</scope>
    <source>
        <strain evidence="6">MYW30-H2</strain>
    </source>
</reference>
<keyword evidence="3 4" id="KW-0732">Signal</keyword>
<comment type="similarity">
    <text evidence="2">Belongs to the bacterial solute-binding protein 2 family.</text>
</comment>
<dbReference type="PANTHER" id="PTHR46847:SF1">
    <property type="entry name" value="D-ALLOSE-BINDING PERIPLASMIC PROTEIN-RELATED"/>
    <property type="match status" value="1"/>
</dbReference>
<dbReference type="Pfam" id="PF13407">
    <property type="entry name" value="Peripla_BP_4"/>
    <property type="match status" value="1"/>
</dbReference>
<dbReference type="PANTHER" id="PTHR46847">
    <property type="entry name" value="D-ALLOSE-BINDING PERIPLASMIC PROTEIN-RELATED"/>
    <property type="match status" value="1"/>
</dbReference>
<dbReference type="RefSeq" id="WP_347437109.1">
    <property type="nucleotide sequence ID" value="NZ_CP089291.1"/>
</dbReference>
<evidence type="ECO:0000259" key="5">
    <source>
        <dbReference type="Pfam" id="PF13407"/>
    </source>
</evidence>
<evidence type="ECO:0000313" key="6">
    <source>
        <dbReference type="EMBL" id="UOF90415.1"/>
    </source>
</evidence>
<protein>
    <submittedName>
        <fullName evidence="6">Substrate-binding domain-containing protein</fullName>
    </submittedName>
</protein>
<organism evidence="6 7">
    <name type="scientific">Fodinisporobacter ferrooxydans</name>
    <dbReference type="NCBI Taxonomy" id="2901836"/>
    <lineage>
        <taxon>Bacteria</taxon>
        <taxon>Bacillati</taxon>
        <taxon>Bacillota</taxon>
        <taxon>Bacilli</taxon>
        <taxon>Bacillales</taxon>
        <taxon>Alicyclobacillaceae</taxon>
        <taxon>Fodinisporobacter</taxon>
    </lineage>
</organism>
<sequence>MKKHLVKNIGVTIAVTSMMATLLVGCGSSATTTQNSSNKNSNQQSGTSSKKLKIGFSVYGLKAEFANLLKNSMEKEAKAKGVDLLVMDGNYSANTAISQLQNLATEKVNAIIVDPIDANALNNTVNQIVDQGIPVIGVNAKMTAQKLTSYVGSPDVKAGEMEAEQMAKALNGKGNIVILDGPIGQSAQIERKQGIFNVLKKYPEIHVLAEKTANWSRAEGLTLMENWLQAFSGKINGVIGENDEMALGAEKALQEKNLKLPVVGVDGVKDALTAVKDGKQIASIYQNAIAQGKKSLDVAVEAAQGKKIDKNYDIPFELVTKDNVDKYLNGTN</sequence>
<dbReference type="SUPFAM" id="SSF53822">
    <property type="entry name" value="Periplasmic binding protein-like I"/>
    <property type="match status" value="1"/>
</dbReference>
<feature type="signal peptide" evidence="4">
    <location>
        <begin position="1"/>
        <end position="30"/>
    </location>
</feature>
<dbReference type="PROSITE" id="PS51257">
    <property type="entry name" value="PROKAR_LIPOPROTEIN"/>
    <property type="match status" value="1"/>
</dbReference>
<feature type="domain" description="Periplasmic binding protein" evidence="5">
    <location>
        <begin position="54"/>
        <end position="307"/>
    </location>
</feature>
<evidence type="ECO:0000256" key="3">
    <source>
        <dbReference type="ARBA" id="ARBA00022729"/>
    </source>
</evidence>
<name>A0ABY4CIS8_9BACL</name>
<evidence type="ECO:0000313" key="7">
    <source>
        <dbReference type="Proteomes" id="UP000830167"/>
    </source>
</evidence>
<keyword evidence="7" id="KW-1185">Reference proteome</keyword>